<keyword evidence="10" id="KW-1185">Reference proteome</keyword>
<dbReference type="Proteomes" id="UP000187412">
    <property type="component" value="Unassembled WGS sequence"/>
</dbReference>
<name>A0ABX3HPY1_PAEBO</name>
<accession>A0ABX3HPY1</accession>
<feature type="transmembrane region" description="Helical" evidence="8">
    <location>
        <begin position="12"/>
        <end position="32"/>
    </location>
</feature>
<sequence length="247" mass="25907">MGVFGAEFKKGCLDSLPIVAGFIPACFTFGLVGKGLGLGSLEVFLMSALMYAGTSQFAGVKLLAAGTAAPLILLLTLVINLRYLMISLSFSGLVRRNLSTAVKAWIGFSLTEEVYAVSMLSHKQSLGQEAADGQSPELPLHYLLGLQIPPYTANLVSTAAGISLAAYIPAAFLPALNTSLYALLIALIVPQLRGSRRNLVICLCSALFSWVLQPYLGSSAVLAAMLAGMTAGLLVPVRVNRAVEEAA</sequence>
<feature type="transmembrane region" description="Helical" evidence="8">
    <location>
        <begin position="164"/>
        <end position="187"/>
    </location>
</feature>
<comment type="caution">
    <text evidence="9">The sequence shown here is derived from an EMBL/GenBank/DDBJ whole genome shotgun (WGS) entry which is preliminary data.</text>
</comment>
<dbReference type="RefSeq" id="WP_076109263.1">
    <property type="nucleotide sequence ID" value="NZ_MPTB01000003.1"/>
</dbReference>
<keyword evidence="3" id="KW-0813">Transport</keyword>
<feature type="transmembrane region" description="Helical" evidence="8">
    <location>
        <begin position="199"/>
        <end position="216"/>
    </location>
</feature>
<evidence type="ECO:0000256" key="4">
    <source>
        <dbReference type="ARBA" id="ARBA00022475"/>
    </source>
</evidence>
<keyword evidence="4" id="KW-1003">Cell membrane</keyword>
<evidence type="ECO:0000256" key="5">
    <source>
        <dbReference type="ARBA" id="ARBA00022692"/>
    </source>
</evidence>
<dbReference type="PANTHER" id="PTHR34979">
    <property type="entry name" value="INNER MEMBRANE PROTEIN YGAZ"/>
    <property type="match status" value="1"/>
</dbReference>
<dbReference type="Pfam" id="PF03591">
    <property type="entry name" value="AzlC"/>
    <property type="match status" value="1"/>
</dbReference>
<comment type="subcellular location">
    <subcellularLocation>
        <location evidence="1">Cell membrane</location>
        <topology evidence="1">Multi-pass membrane protein</topology>
    </subcellularLocation>
</comment>
<evidence type="ECO:0000256" key="7">
    <source>
        <dbReference type="ARBA" id="ARBA00023136"/>
    </source>
</evidence>
<organism evidence="9 10">
    <name type="scientific">Paenibacillus borealis</name>
    <dbReference type="NCBI Taxonomy" id="160799"/>
    <lineage>
        <taxon>Bacteria</taxon>
        <taxon>Bacillati</taxon>
        <taxon>Bacillota</taxon>
        <taxon>Bacilli</taxon>
        <taxon>Bacillales</taxon>
        <taxon>Paenibacillaceae</taxon>
        <taxon>Paenibacillus</taxon>
    </lineage>
</organism>
<protein>
    <recommendedName>
        <fullName evidence="11">Branched-chain amino acid ABC transporter permease</fullName>
    </recommendedName>
</protein>
<reference evidence="9 10" key="1">
    <citation type="submission" date="2016-10" db="EMBL/GenBank/DDBJ databases">
        <title>Paenibacillus species isolates.</title>
        <authorList>
            <person name="Beno S.M."/>
        </authorList>
    </citation>
    <scope>NUCLEOTIDE SEQUENCE [LARGE SCALE GENOMIC DNA]</scope>
    <source>
        <strain evidence="9 10">FSL H7-0744</strain>
    </source>
</reference>
<dbReference type="InterPro" id="IPR011606">
    <property type="entry name" value="Brnchd-chn_aa_trnsp_permease"/>
</dbReference>
<proteinExistence type="inferred from homology"/>
<evidence type="ECO:0000313" key="10">
    <source>
        <dbReference type="Proteomes" id="UP000187412"/>
    </source>
</evidence>
<comment type="similarity">
    <text evidence="2">Belongs to the AzlC family.</text>
</comment>
<evidence type="ECO:0000313" key="9">
    <source>
        <dbReference type="EMBL" id="OMD52405.1"/>
    </source>
</evidence>
<gene>
    <name evidence="9" type="ORF">BSK56_03060</name>
</gene>
<evidence type="ECO:0000256" key="3">
    <source>
        <dbReference type="ARBA" id="ARBA00022448"/>
    </source>
</evidence>
<keyword evidence="6 8" id="KW-1133">Transmembrane helix</keyword>
<feature type="transmembrane region" description="Helical" evidence="8">
    <location>
        <begin position="222"/>
        <end position="239"/>
    </location>
</feature>
<evidence type="ECO:0000256" key="8">
    <source>
        <dbReference type="SAM" id="Phobius"/>
    </source>
</evidence>
<keyword evidence="7 8" id="KW-0472">Membrane</keyword>
<keyword evidence="5 8" id="KW-0812">Transmembrane</keyword>
<evidence type="ECO:0000256" key="2">
    <source>
        <dbReference type="ARBA" id="ARBA00010735"/>
    </source>
</evidence>
<evidence type="ECO:0008006" key="11">
    <source>
        <dbReference type="Google" id="ProtNLM"/>
    </source>
</evidence>
<dbReference type="PANTHER" id="PTHR34979:SF1">
    <property type="entry name" value="INNER MEMBRANE PROTEIN YGAZ"/>
    <property type="match status" value="1"/>
</dbReference>
<evidence type="ECO:0000256" key="1">
    <source>
        <dbReference type="ARBA" id="ARBA00004651"/>
    </source>
</evidence>
<evidence type="ECO:0000256" key="6">
    <source>
        <dbReference type="ARBA" id="ARBA00022989"/>
    </source>
</evidence>
<dbReference type="EMBL" id="MPTB01000003">
    <property type="protein sequence ID" value="OMD52405.1"/>
    <property type="molecule type" value="Genomic_DNA"/>
</dbReference>